<keyword evidence="6 9" id="KW-0378">Hydrolase</keyword>
<feature type="domain" description="PPM-type phosphatase" evidence="11">
    <location>
        <begin position="23"/>
        <end position="311"/>
    </location>
</feature>
<dbReference type="Proteomes" id="UP000677054">
    <property type="component" value="Unassembled WGS sequence"/>
</dbReference>
<keyword evidence="5" id="KW-0479">Metal-binding</keyword>
<dbReference type="PROSITE" id="PS51746">
    <property type="entry name" value="PPM_2"/>
    <property type="match status" value="1"/>
</dbReference>
<comment type="similarity">
    <text evidence="3 9">Belongs to the PP2C family.</text>
</comment>
<dbReference type="FunFam" id="3.60.40.10:FF:000016">
    <property type="entry name" value="Protein phosphatase 2C"/>
    <property type="match status" value="1"/>
</dbReference>
<dbReference type="OrthoDB" id="10264738at2759"/>
<evidence type="ECO:0000256" key="1">
    <source>
        <dbReference type="ARBA" id="ARBA00001936"/>
    </source>
</evidence>
<dbReference type="GO" id="GO:0004722">
    <property type="term" value="F:protein serine/threonine phosphatase activity"/>
    <property type="evidence" value="ECO:0007669"/>
    <property type="project" value="UniProtKB-EC"/>
</dbReference>
<gene>
    <name evidence="12" type="ORF">DSTB1V02_LOCUS3205</name>
</gene>
<dbReference type="GO" id="GO:0046872">
    <property type="term" value="F:metal ion binding"/>
    <property type="evidence" value="ECO:0007669"/>
    <property type="project" value="UniProtKB-KW"/>
</dbReference>
<dbReference type="AlphaFoldDB" id="A0A7R9A0M6"/>
<dbReference type="EMBL" id="CAJPEV010000399">
    <property type="protein sequence ID" value="CAG0884876.1"/>
    <property type="molecule type" value="Genomic_DNA"/>
</dbReference>
<comment type="cofactor">
    <cofactor evidence="2">
        <name>Mg(2+)</name>
        <dbReference type="ChEBI" id="CHEBI:18420"/>
    </cofactor>
</comment>
<protein>
    <recommendedName>
        <fullName evidence="4">protein-serine/threonine phosphatase</fullName>
        <ecNumber evidence="4">3.1.3.16</ecNumber>
    </recommendedName>
</protein>
<dbReference type="SMART" id="SM00332">
    <property type="entry name" value="PP2Cc"/>
    <property type="match status" value="1"/>
</dbReference>
<keyword evidence="13" id="KW-1185">Reference proteome</keyword>
<dbReference type="InterPro" id="IPR000222">
    <property type="entry name" value="PP2C_BS"/>
</dbReference>
<keyword evidence="8" id="KW-0464">Manganese</keyword>
<evidence type="ECO:0000256" key="9">
    <source>
        <dbReference type="RuleBase" id="RU003465"/>
    </source>
</evidence>
<dbReference type="PANTHER" id="PTHR13832">
    <property type="entry name" value="PROTEIN PHOSPHATASE 2C"/>
    <property type="match status" value="1"/>
</dbReference>
<dbReference type="Gene3D" id="3.60.40.10">
    <property type="entry name" value="PPM-type phosphatase domain"/>
    <property type="match status" value="1"/>
</dbReference>
<evidence type="ECO:0000313" key="13">
    <source>
        <dbReference type="Proteomes" id="UP000677054"/>
    </source>
</evidence>
<dbReference type="PROSITE" id="PS01032">
    <property type="entry name" value="PPM_1"/>
    <property type="match status" value="1"/>
</dbReference>
<comment type="cofactor">
    <cofactor evidence="1">
        <name>Mn(2+)</name>
        <dbReference type="ChEBI" id="CHEBI:29035"/>
    </cofactor>
</comment>
<accession>A0A7R9A0M6</accession>
<evidence type="ECO:0000256" key="8">
    <source>
        <dbReference type="ARBA" id="ARBA00023211"/>
    </source>
</evidence>
<dbReference type="CDD" id="cd00143">
    <property type="entry name" value="PP2Cc"/>
    <property type="match status" value="1"/>
</dbReference>
<evidence type="ECO:0000256" key="4">
    <source>
        <dbReference type="ARBA" id="ARBA00013081"/>
    </source>
</evidence>
<organism evidence="12">
    <name type="scientific">Darwinula stevensoni</name>
    <dbReference type="NCBI Taxonomy" id="69355"/>
    <lineage>
        <taxon>Eukaryota</taxon>
        <taxon>Metazoa</taxon>
        <taxon>Ecdysozoa</taxon>
        <taxon>Arthropoda</taxon>
        <taxon>Crustacea</taxon>
        <taxon>Oligostraca</taxon>
        <taxon>Ostracoda</taxon>
        <taxon>Podocopa</taxon>
        <taxon>Podocopida</taxon>
        <taxon>Darwinulocopina</taxon>
        <taxon>Darwinuloidea</taxon>
        <taxon>Darwinulidae</taxon>
        <taxon>Darwinula</taxon>
    </lineage>
</organism>
<name>A0A7R9A0M6_9CRUS</name>
<feature type="compositionally biased region" description="Low complexity" evidence="10">
    <location>
        <begin position="342"/>
        <end position="380"/>
    </location>
</feature>
<dbReference type="PANTHER" id="PTHR13832:SF565">
    <property type="entry name" value="AT28366P-RELATED"/>
    <property type="match status" value="1"/>
</dbReference>
<evidence type="ECO:0000259" key="11">
    <source>
        <dbReference type="PROSITE" id="PS51746"/>
    </source>
</evidence>
<dbReference type="InterPro" id="IPR015655">
    <property type="entry name" value="PP2C"/>
</dbReference>
<dbReference type="EC" id="3.1.3.16" evidence="4"/>
<dbReference type="EMBL" id="LR899916">
    <property type="protein sequence ID" value="CAD7243277.1"/>
    <property type="molecule type" value="Genomic_DNA"/>
</dbReference>
<feature type="region of interest" description="Disordered" evidence="10">
    <location>
        <begin position="336"/>
        <end position="380"/>
    </location>
</feature>
<evidence type="ECO:0000256" key="10">
    <source>
        <dbReference type="SAM" id="MobiDB-lite"/>
    </source>
</evidence>
<keyword evidence="7 9" id="KW-0904">Protein phosphatase</keyword>
<evidence type="ECO:0000256" key="2">
    <source>
        <dbReference type="ARBA" id="ARBA00001946"/>
    </source>
</evidence>
<dbReference type="Pfam" id="PF00481">
    <property type="entry name" value="PP2C"/>
    <property type="match status" value="2"/>
</dbReference>
<evidence type="ECO:0000256" key="7">
    <source>
        <dbReference type="ARBA" id="ARBA00022912"/>
    </source>
</evidence>
<evidence type="ECO:0000256" key="5">
    <source>
        <dbReference type="ARBA" id="ARBA00022723"/>
    </source>
</evidence>
<evidence type="ECO:0000256" key="6">
    <source>
        <dbReference type="ARBA" id="ARBA00022801"/>
    </source>
</evidence>
<proteinExistence type="inferred from homology"/>
<dbReference type="InterPro" id="IPR036457">
    <property type="entry name" value="PPM-type-like_dom_sf"/>
</dbReference>
<dbReference type="InterPro" id="IPR001932">
    <property type="entry name" value="PPM-type_phosphatase-like_dom"/>
</dbReference>
<dbReference type="SUPFAM" id="SSF81606">
    <property type="entry name" value="PP2C-like"/>
    <property type="match status" value="1"/>
</dbReference>
<evidence type="ECO:0000256" key="3">
    <source>
        <dbReference type="ARBA" id="ARBA00006702"/>
    </source>
</evidence>
<evidence type="ECO:0000313" key="12">
    <source>
        <dbReference type="EMBL" id="CAD7243277.1"/>
    </source>
</evidence>
<reference evidence="12" key="1">
    <citation type="submission" date="2020-11" db="EMBL/GenBank/DDBJ databases">
        <authorList>
            <person name="Tran Van P."/>
        </authorList>
    </citation>
    <scope>NUCLEOTIDE SEQUENCE</scope>
</reference>
<sequence length="380" mass="41058">MGQTLSEPITAKETACVENGRFKVGSSSMQGWRVTMEDAHTHILSLPDDPSTAFFGVYDGHGAELASETSIIFFPDYPTGAKIAMYAGKHLHKYIISRSEYKRRSIEESIKQGFLDCDQAMTQDANLKDDGCGTTAVTVLIQGNTLYCGNVGDSRAVASINGRAEDLSVDHKPNNDMEFRRITAAGGFVELNRVNGNLALSRALGDYAYKRSEGKPPEQQIVTEMSCILSIALPDVVVREVTGDWEFIILACDGIWDVLTSQETVNFVRRKIGLGLEPEEVCEALLDRCLAPDCQMGGIGCDNMTAVLVCFLHGGKYDNLVRKCAGIRLAKTEEVKSTNHMSINPNNSNPGSPTSPSPSSSSGQASPPSPDSAAYPSPPH</sequence>